<proteinExistence type="predicted"/>
<organism evidence="1 3">
    <name type="scientific">Mesomycoplasma hyopneumoniae</name>
    <name type="common">Mycoplasma hyopneumoniae</name>
    <dbReference type="NCBI Taxonomy" id="2099"/>
    <lineage>
        <taxon>Bacteria</taxon>
        <taxon>Bacillati</taxon>
        <taxon>Mycoplasmatota</taxon>
        <taxon>Mycoplasmoidales</taxon>
        <taxon>Metamycoplasmataceae</taxon>
        <taxon>Mesomycoplasma</taxon>
    </lineage>
</organism>
<dbReference type="Proteomes" id="UP000215452">
    <property type="component" value="Chromosome"/>
</dbReference>
<evidence type="ECO:0008006" key="5">
    <source>
        <dbReference type="Google" id="ProtNLM"/>
    </source>
</evidence>
<dbReference type="NCBIfam" id="NF045893">
    <property type="entry name" value="ICE_Mbov_0398"/>
    <property type="match status" value="1"/>
</dbReference>
<name>A0A223M8M9_MESHO</name>
<accession>A0A223M8M9</accession>
<reference evidence="1 3" key="1">
    <citation type="submission" date="2017-08" db="EMBL/GenBank/DDBJ databases">
        <title>The complete genome sequence of a Mycoplasma hyopneumoniae isolate in Korea.</title>
        <authorList>
            <person name="Han J."/>
            <person name="Lee N."/>
        </authorList>
    </citation>
    <scope>NUCLEOTIDE SEQUENCE [LARGE SCALE GENOMIC DNA]</scope>
    <source>
        <strain evidence="1 3">KM014</strain>
    </source>
</reference>
<dbReference type="AlphaFoldDB" id="A0A223M8M9"/>
<evidence type="ECO:0000313" key="4">
    <source>
        <dbReference type="Proteomes" id="UP001203104"/>
    </source>
</evidence>
<dbReference type="EMBL" id="CP022714">
    <property type="protein sequence ID" value="ASU13921.1"/>
    <property type="molecule type" value="Genomic_DNA"/>
</dbReference>
<evidence type="ECO:0000313" key="2">
    <source>
        <dbReference type="EMBL" id="MCI8283354.1"/>
    </source>
</evidence>
<evidence type="ECO:0000313" key="3">
    <source>
        <dbReference type="Proteomes" id="UP000215452"/>
    </source>
</evidence>
<dbReference type="Proteomes" id="UP001203104">
    <property type="component" value="Unassembled WGS sequence"/>
</dbReference>
<evidence type="ECO:0000313" key="1">
    <source>
        <dbReference type="EMBL" id="ASU13921.1"/>
    </source>
</evidence>
<reference evidence="2 4" key="2">
    <citation type="submission" date="2019-05" db="EMBL/GenBank/DDBJ databases">
        <title>Genome sequencing and assembly of Mycoplasma hyopneumoniae strains UFV01 and UFV02.</title>
        <authorList>
            <person name="De Souza L.F."/>
            <person name="Gonzaga N.F."/>
            <person name="Santos M.R."/>
            <person name="Deeney A.S."/>
            <person name="Vidigal P.M.P."/>
            <person name="Moreira M.A.S."/>
            <person name="Fietto J.R.L."/>
            <person name="Bressan G.C."/>
            <person name="Rycroft A.N."/>
            <person name="Silva Junior A."/>
        </authorList>
    </citation>
    <scope>NUCLEOTIDE SEQUENCE [LARGE SCALE GENOMIC DNA]</scope>
    <source>
        <strain evidence="2 4">UFV01</strain>
    </source>
</reference>
<gene>
    <name evidence="1" type="ORF">CIB43_00004</name>
    <name evidence="2" type="ORF">FEF30_02065</name>
</gene>
<dbReference type="RefSeq" id="WP_011290233.1">
    <property type="nucleotide sequence ID" value="NZ_QQRL01000003.1"/>
</dbReference>
<protein>
    <recommendedName>
        <fullName evidence="5">ICEF Integrative Conjugal Element-II</fullName>
    </recommendedName>
</protein>
<sequence>MTKKKKKKVEYEPRMKTSHRAALFLQFTKPEEAKLIDDLKFKILKDGLKPTTVIKDFLVEILQKESFQKSFAEVKNDVFYSFRKASYISQIPFYLKVEEFRKENELMIELLNKKINLLINLLYEFTRKDIAEFSPNDTENFYYFQKLEDDISLKVANLKSKNASRKREMEIFYSNFKNYDENNEKVKNDFLGEE</sequence>
<dbReference type="EMBL" id="VBRW01000005">
    <property type="protein sequence ID" value="MCI8283354.1"/>
    <property type="molecule type" value="Genomic_DNA"/>
</dbReference>